<sequence>MRFNTELLLSLLATVLLFGTSEAVPNGYSCGPEKIGTCQNYKGGCQPSFMKLSDSDSKVCDDGYCCIRYTNLLVMFLSIGIIARICSDTDTYASTGDGVSFVEWVEWEKLEV</sequence>
<dbReference type="EMBL" id="MCFG01000174">
    <property type="protein sequence ID" value="ORX79469.1"/>
    <property type="molecule type" value="Genomic_DNA"/>
</dbReference>
<keyword evidence="1" id="KW-0732">Signal</keyword>
<feature type="chain" id="PRO_5012349977" evidence="1">
    <location>
        <begin position="24"/>
        <end position="112"/>
    </location>
</feature>
<accession>A0A1Y1X0Z1</accession>
<gene>
    <name evidence="2" type="ORF">BCR32DRAFT_294432</name>
</gene>
<reference evidence="2 3" key="2">
    <citation type="submission" date="2016-08" db="EMBL/GenBank/DDBJ databases">
        <title>Pervasive Adenine N6-methylation of Active Genes in Fungi.</title>
        <authorList>
            <consortium name="DOE Joint Genome Institute"/>
            <person name="Mondo S.J."/>
            <person name="Dannebaum R.O."/>
            <person name="Kuo R.C."/>
            <person name="Labutti K."/>
            <person name="Haridas S."/>
            <person name="Kuo A."/>
            <person name="Salamov A."/>
            <person name="Ahrendt S.R."/>
            <person name="Lipzen A."/>
            <person name="Sullivan W."/>
            <person name="Andreopoulos W.B."/>
            <person name="Clum A."/>
            <person name="Lindquist E."/>
            <person name="Daum C."/>
            <person name="Ramamoorthy G.K."/>
            <person name="Gryganskyi A."/>
            <person name="Culley D."/>
            <person name="Magnuson J.K."/>
            <person name="James T.Y."/>
            <person name="O'Malley M.A."/>
            <person name="Stajich J.E."/>
            <person name="Spatafora J.W."/>
            <person name="Visel A."/>
            <person name="Grigoriev I.V."/>
        </authorList>
    </citation>
    <scope>NUCLEOTIDE SEQUENCE [LARGE SCALE GENOMIC DNA]</scope>
    <source>
        <strain evidence="2 3">S4</strain>
    </source>
</reference>
<evidence type="ECO:0000256" key="1">
    <source>
        <dbReference type="SAM" id="SignalP"/>
    </source>
</evidence>
<keyword evidence="3" id="KW-1185">Reference proteome</keyword>
<comment type="caution">
    <text evidence="2">The sequence shown here is derived from an EMBL/GenBank/DDBJ whole genome shotgun (WGS) entry which is preliminary data.</text>
</comment>
<reference evidence="2 3" key="1">
    <citation type="submission" date="2016-08" db="EMBL/GenBank/DDBJ databases">
        <title>A Parts List for Fungal Cellulosomes Revealed by Comparative Genomics.</title>
        <authorList>
            <consortium name="DOE Joint Genome Institute"/>
            <person name="Haitjema C.H."/>
            <person name="Gilmore S.P."/>
            <person name="Henske J.K."/>
            <person name="Solomon K.V."/>
            <person name="De Groot R."/>
            <person name="Kuo A."/>
            <person name="Mondo S.J."/>
            <person name="Salamov A.A."/>
            <person name="Labutti K."/>
            <person name="Zhao Z."/>
            <person name="Chiniquy J."/>
            <person name="Barry K."/>
            <person name="Brewer H.M."/>
            <person name="Purvine S.O."/>
            <person name="Wright A.T."/>
            <person name="Boxma B."/>
            <person name="Van Alen T."/>
            <person name="Hackstein J.H."/>
            <person name="Baker S.E."/>
            <person name="Grigoriev I.V."/>
            <person name="O'Malley M.A."/>
        </authorList>
    </citation>
    <scope>NUCLEOTIDE SEQUENCE [LARGE SCALE GENOMIC DNA]</scope>
    <source>
        <strain evidence="2 3">S4</strain>
    </source>
</reference>
<protein>
    <submittedName>
        <fullName evidence="2">Uncharacterized protein</fullName>
    </submittedName>
</protein>
<dbReference type="AlphaFoldDB" id="A0A1Y1X0Z1"/>
<name>A0A1Y1X0Z1_9FUNG</name>
<evidence type="ECO:0000313" key="2">
    <source>
        <dbReference type="EMBL" id="ORX79469.1"/>
    </source>
</evidence>
<evidence type="ECO:0000313" key="3">
    <source>
        <dbReference type="Proteomes" id="UP000193944"/>
    </source>
</evidence>
<organism evidence="2 3">
    <name type="scientific">Anaeromyces robustus</name>
    <dbReference type="NCBI Taxonomy" id="1754192"/>
    <lineage>
        <taxon>Eukaryota</taxon>
        <taxon>Fungi</taxon>
        <taxon>Fungi incertae sedis</taxon>
        <taxon>Chytridiomycota</taxon>
        <taxon>Chytridiomycota incertae sedis</taxon>
        <taxon>Neocallimastigomycetes</taxon>
        <taxon>Neocallimastigales</taxon>
        <taxon>Neocallimastigaceae</taxon>
        <taxon>Anaeromyces</taxon>
    </lineage>
</organism>
<dbReference type="Proteomes" id="UP000193944">
    <property type="component" value="Unassembled WGS sequence"/>
</dbReference>
<feature type="signal peptide" evidence="1">
    <location>
        <begin position="1"/>
        <end position="23"/>
    </location>
</feature>
<proteinExistence type="predicted"/>